<organism evidence="3 4">
    <name type="scientific">Octopus sinensis</name>
    <name type="common">East Asian common octopus</name>
    <dbReference type="NCBI Taxonomy" id="2607531"/>
    <lineage>
        <taxon>Eukaryota</taxon>
        <taxon>Metazoa</taxon>
        <taxon>Spiralia</taxon>
        <taxon>Lophotrochozoa</taxon>
        <taxon>Mollusca</taxon>
        <taxon>Cephalopoda</taxon>
        <taxon>Coleoidea</taxon>
        <taxon>Octopodiformes</taxon>
        <taxon>Octopoda</taxon>
        <taxon>Incirrata</taxon>
        <taxon>Octopodidae</taxon>
        <taxon>Octopus</taxon>
    </lineage>
</organism>
<feature type="chain" id="PRO_5045019690" evidence="2">
    <location>
        <begin position="19"/>
        <end position="311"/>
    </location>
</feature>
<keyword evidence="3" id="KW-1185">Reference proteome</keyword>
<evidence type="ECO:0000313" key="6">
    <source>
        <dbReference type="RefSeq" id="XP_036362672.1"/>
    </source>
</evidence>
<evidence type="ECO:0000313" key="3">
    <source>
        <dbReference type="Proteomes" id="UP000515154"/>
    </source>
</evidence>
<dbReference type="RefSeq" id="XP_036362672.1">
    <property type="nucleotide sequence ID" value="XM_036506779.1"/>
</dbReference>
<keyword evidence="2" id="KW-0732">Signal</keyword>
<dbReference type="AlphaFoldDB" id="A0A6P7SV58"/>
<dbReference type="Proteomes" id="UP000515154">
    <property type="component" value="Linkage group LG10"/>
</dbReference>
<dbReference type="PANTHER" id="PTHR10760">
    <property type="entry name" value="TORSIN"/>
    <property type="match status" value="1"/>
</dbReference>
<dbReference type="KEGG" id="osn:115216510"/>
<evidence type="ECO:0000313" key="5">
    <source>
        <dbReference type="RefSeq" id="XP_029641807.1"/>
    </source>
</evidence>
<dbReference type="GO" id="GO:0016887">
    <property type="term" value="F:ATP hydrolysis activity"/>
    <property type="evidence" value="ECO:0007669"/>
    <property type="project" value="InterPro"/>
</dbReference>
<dbReference type="GO" id="GO:0012505">
    <property type="term" value="C:endomembrane system"/>
    <property type="evidence" value="ECO:0007669"/>
    <property type="project" value="UniProtKB-ARBA"/>
</dbReference>
<dbReference type="SUPFAM" id="SSF52540">
    <property type="entry name" value="P-loop containing nucleoside triphosphate hydrolases"/>
    <property type="match status" value="1"/>
</dbReference>
<dbReference type="PANTHER" id="PTHR10760:SF2">
    <property type="entry name" value="LD13476P-RELATED"/>
    <property type="match status" value="1"/>
</dbReference>
<name>A0A6P7SV58_9MOLL</name>
<dbReference type="PRINTS" id="PR00300">
    <property type="entry name" value="CLPPROTEASEA"/>
</dbReference>
<sequence>MWFVSFLIFNFLLQQGLCLNPLCYVIDCCTRSITLNPEQLKLDLRTMLHGQHLAWETVANHVISHFSEQTPMKALVLSFHGETGTGKNYASEIVVKNIFRIGMKSSFVHVYHAAVHFPHVSMSHIYIEKLKTEIKNAVYLCPRAVFIFDEFHLMPPNVIDILQVYLDFHHKVDGIDFRKAVFIFLSNLASENIRTFTISQYLKGIDRHDIKLRDLESSIAHTSLTEKGGFYGSDLIKSHVVTAYIPFLPLQRKHVKLCIHDELQRRNMGKIYTEEFIDKILIELHFVNSFSETGCKRVFEKVAFALVNEEL</sequence>
<dbReference type="InterPro" id="IPR027417">
    <property type="entry name" value="P-loop_NTPase"/>
</dbReference>
<evidence type="ECO:0000313" key="4">
    <source>
        <dbReference type="RefSeq" id="XP_029641806.1"/>
    </source>
</evidence>
<dbReference type="InterPro" id="IPR001270">
    <property type="entry name" value="ClpA/B"/>
</dbReference>
<protein>
    <submittedName>
        <fullName evidence="4 5">Torsin-1A</fullName>
    </submittedName>
</protein>
<dbReference type="RefSeq" id="XP_029641806.1">
    <property type="nucleotide sequence ID" value="XM_029785946.2"/>
</dbReference>
<comment type="similarity">
    <text evidence="1">Belongs to the ClpA/ClpB family. Torsin subfamily.</text>
</comment>
<dbReference type="Pfam" id="PF06309">
    <property type="entry name" value="Torsin"/>
    <property type="match status" value="1"/>
</dbReference>
<dbReference type="GO" id="GO:0005737">
    <property type="term" value="C:cytoplasm"/>
    <property type="evidence" value="ECO:0007669"/>
    <property type="project" value="UniProtKB-ARBA"/>
</dbReference>
<dbReference type="GO" id="GO:0005524">
    <property type="term" value="F:ATP binding"/>
    <property type="evidence" value="ECO:0007669"/>
    <property type="project" value="InterPro"/>
</dbReference>
<feature type="signal peptide" evidence="2">
    <location>
        <begin position="1"/>
        <end position="18"/>
    </location>
</feature>
<dbReference type="Gene3D" id="3.40.50.300">
    <property type="entry name" value="P-loop containing nucleotide triphosphate hydrolases"/>
    <property type="match status" value="1"/>
</dbReference>
<dbReference type="InterPro" id="IPR010448">
    <property type="entry name" value="Torsin"/>
</dbReference>
<evidence type="ECO:0000256" key="1">
    <source>
        <dbReference type="ARBA" id="ARBA00006235"/>
    </source>
</evidence>
<accession>A0A6P7SV58</accession>
<reference evidence="4 5" key="1">
    <citation type="submission" date="2025-08" db="UniProtKB">
        <authorList>
            <consortium name="RefSeq"/>
        </authorList>
    </citation>
    <scope>IDENTIFICATION</scope>
</reference>
<proteinExistence type="inferred from homology"/>
<gene>
    <name evidence="4 5 6" type="primary">LOC115216510</name>
</gene>
<dbReference type="RefSeq" id="XP_029641807.1">
    <property type="nucleotide sequence ID" value="XM_029785947.2"/>
</dbReference>
<evidence type="ECO:0000256" key="2">
    <source>
        <dbReference type="SAM" id="SignalP"/>
    </source>
</evidence>